<comment type="caution">
    <text evidence="5">The sequence shown here is derived from an EMBL/GenBank/DDBJ whole genome shotgun (WGS) entry which is preliminary data.</text>
</comment>
<dbReference type="AlphaFoldDB" id="A0AAV5RSE2"/>
<dbReference type="Pfam" id="PF00018">
    <property type="entry name" value="SH3_1"/>
    <property type="match status" value="1"/>
</dbReference>
<feature type="compositionally biased region" description="Polar residues" evidence="3">
    <location>
        <begin position="134"/>
        <end position="143"/>
    </location>
</feature>
<proteinExistence type="predicted"/>
<dbReference type="InterPro" id="IPR050670">
    <property type="entry name" value="STAM"/>
</dbReference>
<sequence length="238" mass="26359">MSASLINRSLTTIRTELDFLLESNVIDNDVYNRINESLPQRYNANQSRSSVSSAAGSNSGQEYVEAIYDFPPQQDGDLELHVGDKVEVLEKPSAEWYKGRCNGKTGMFPSNYVKPAFSTAGQSEKQRAPAPPQYNGNSDNNSSRMEKQYTNSSNQSSYQQQQPYPPPSTNYYQQPPPQQQVVYQQAPQQQPQQVIVQQQPQQQSNGSSQMKKFGSKLGNAAIFGAGATLGSDLVNSIF</sequence>
<dbReference type="EMBL" id="BTGD01000001">
    <property type="protein sequence ID" value="GMM54350.1"/>
    <property type="molecule type" value="Genomic_DNA"/>
</dbReference>
<feature type="region of interest" description="Disordered" evidence="3">
    <location>
        <begin position="119"/>
        <end position="212"/>
    </location>
</feature>
<evidence type="ECO:0000256" key="2">
    <source>
        <dbReference type="PROSITE-ProRule" id="PRU00192"/>
    </source>
</evidence>
<dbReference type="PANTHER" id="PTHR45929">
    <property type="entry name" value="JAK PATHWAY SIGNAL TRANSDUCTION ADAPTOR MOLECULE"/>
    <property type="match status" value="1"/>
</dbReference>
<feature type="compositionally biased region" description="Low complexity" evidence="3">
    <location>
        <begin position="179"/>
        <end position="209"/>
    </location>
</feature>
<evidence type="ECO:0000259" key="4">
    <source>
        <dbReference type="PROSITE" id="PS50002"/>
    </source>
</evidence>
<dbReference type="SUPFAM" id="SSF50044">
    <property type="entry name" value="SH3-domain"/>
    <property type="match status" value="1"/>
</dbReference>
<accession>A0AAV5RSE2</accession>
<gene>
    <name evidence="5" type="ORF">DAKH74_009660</name>
</gene>
<name>A0AAV5RSE2_MAUHU</name>
<dbReference type="SMART" id="SM00326">
    <property type="entry name" value="SH3"/>
    <property type="match status" value="1"/>
</dbReference>
<organism evidence="5 6">
    <name type="scientific">Maudiozyma humilis</name>
    <name type="common">Sour dough yeast</name>
    <name type="synonym">Kazachstania humilis</name>
    <dbReference type="NCBI Taxonomy" id="51915"/>
    <lineage>
        <taxon>Eukaryota</taxon>
        <taxon>Fungi</taxon>
        <taxon>Dikarya</taxon>
        <taxon>Ascomycota</taxon>
        <taxon>Saccharomycotina</taxon>
        <taxon>Saccharomycetes</taxon>
        <taxon>Saccharomycetales</taxon>
        <taxon>Saccharomycetaceae</taxon>
        <taxon>Maudiozyma</taxon>
    </lineage>
</organism>
<feature type="compositionally biased region" description="Low complexity" evidence="3">
    <location>
        <begin position="148"/>
        <end position="162"/>
    </location>
</feature>
<dbReference type="PRINTS" id="PR00499">
    <property type="entry name" value="P67PHOX"/>
</dbReference>
<dbReference type="InterPro" id="IPR001452">
    <property type="entry name" value="SH3_domain"/>
</dbReference>
<dbReference type="Gene3D" id="2.30.30.40">
    <property type="entry name" value="SH3 Domains"/>
    <property type="match status" value="1"/>
</dbReference>
<protein>
    <submittedName>
        <fullName evidence="5">Pin3 protein</fullName>
    </submittedName>
</protein>
<evidence type="ECO:0000256" key="3">
    <source>
        <dbReference type="SAM" id="MobiDB-lite"/>
    </source>
</evidence>
<dbReference type="PANTHER" id="PTHR45929:SF7">
    <property type="entry name" value="LAS SEVENTEEN-BINDING PROTEIN 1"/>
    <property type="match status" value="1"/>
</dbReference>
<dbReference type="InterPro" id="IPR036028">
    <property type="entry name" value="SH3-like_dom_sf"/>
</dbReference>
<evidence type="ECO:0000313" key="6">
    <source>
        <dbReference type="Proteomes" id="UP001377567"/>
    </source>
</evidence>
<evidence type="ECO:0000256" key="1">
    <source>
        <dbReference type="ARBA" id="ARBA00022443"/>
    </source>
</evidence>
<keyword evidence="1 2" id="KW-0728">SH3 domain</keyword>
<dbReference type="PRINTS" id="PR00452">
    <property type="entry name" value="SH3DOMAIN"/>
</dbReference>
<feature type="domain" description="SH3" evidence="4">
    <location>
        <begin position="59"/>
        <end position="118"/>
    </location>
</feature>
<keyword evidence="6" id="KW-1185">Reference proteome</keyword>
<dbReference type="PROSITE" id="PS50002">
    <property type="entry name" value="SH3"/>
    <property type="match status" value="1"/>
</dbReference>
<reference evidence="5 6" key="1">
    <citation type="journal article" date="2023" name="Elife">
        <title>Identification of key yeast species and microbe-microbe interactions impacting larval growth of Drosophila in the wild.</title>
        <authorList>
            <person name="Mure A."/>
            <person name="Sugiura Y."/>
            <person name="Maeda R."/>
            <person name="Honda K."/>
            <person name="Sakurai N."/>
            <person name="Takahashi Y."/>
            <person name="Watada M."/>
            <person name="Katoh T."/>
            <person name="Gotoh A."/>
            <person name="Gotoh Y."/>
            <person name="Taniguchi I."/>
            <person name="Nakamura K."/>
            <person name="Hayashi T."/>
            <person name="Katayama T."/>
            <person name="Uemura T."/>
            <person name="Hattori Y."/>
        </authorList>
    </citation>
    <scope>NUCLEOTIDE SEQUENCE [LARGE SCALE GENOMIC DNA]</scope>
    <source>
        <strain evidence="5 6">KH-74</strain>
    </source>
</reference>
<feature type="compositionally biased region" description="Pro residues" evidence="3">
    <location>
        <begin position="163"/>
        <end position="178"/>
    </location>
</feature>
<dbReference type="Proteomes" id="UP001377567">
    <property type="component" value="Unassembled WGS sequence"/>
</dbReference>
<evidence type="ECO:0000313" key="5">
    <source>
        <dbReference type="EMBL" id="GMM54350.1"/>
    </source>
</evidence>